<keyword evidence="1" id="KW-0479">Metal-binding</keyword>
<dbReference type="InterPro" id="IPR036236">
    <property type="entry name" value="Znf_C2H2_sf"/>
</dbReference>
<feature type="domain" description="C2H2-type" evidence="2">
    <location>
        <begin position="16"/>
        <end position="40"/>
    </location>
</feature>
<dbReference type="SMART" id="SM00355">
    <property type="entry name" value="ZnF_C2H2"/>
    <property type="match status" value="2"/>
</dbReference>
<evidence type="ECO:0000313" key="4">
    <source>
        <dbReference type="Proteomes" id="UP000284842"/>
    </source>
</evidence>
<evidence type="ECO:0000259" key="2">
    <source>
        <dbReference type="PROSITE" id="PS50157"/>
    </source>
</evidence>
<dbReference type="STRING" id="181874.A0A409VIH6"/>
<dbReference type="GO" id="GO:0008270">
    <property type="term" value="F:zinc ion binding"/>
    <property type="evidence" value="ECO:0007669"/>
    <property type="project" value="UniProtKB-KW"/>
</dbReference>
<proteinExistence type="predicted"/>
<dbReference type="AlphaFoldDB" id="A0A409VIH6"/>
<name>A0A409VIH6_9AGAR</name>
<dbReference type="EMBL" id="NHTK01006052">
    <property type="protein sequence ID" value="PPQ66061.1"/>
    <property type="molecule type" value="Genomic_DNA"/>
</dbReference>
<comment type="caution">
    <text evidence="3">The sequence shown here is derived from an EMBL/GenBank/DDBJ whole genome shotgun (WGS) entry which is preliminary data.</text>
</comment>
<dbReference type="PROSITE" id="PS50157">
    <property type="entry name" value="ZINC_FINGER_C2H2_2"/>
    <property type="match status" value="1"/>
</dbReference>
<reference evidence="3 4" key="1">
    <citation type="journal article" date="2018" name="Evol. Lett.">
        <title>Horizontal gene cluster transfer increased hallucinogenic mushroom diversity.</title>
        <authorList>
            <person name="Reynolds H.T."/>
            <person name="Vijayakumar V."/>
            <person name="Gluck-Thaler E."/>
            <person name="Korotkin H.B."/>
            <person name="Matheny P.B."/>
            <person name="Slot J.C."/>
        </authorList>
    </citation>
    <scope>NUCLEOTIDE SEQUENCE [LARGE SCALE GENOMIC DNA]</scope>
    <source>
        <strain evidence="3 4">2629</strain>
    </source>
</reference>
<dbReference type="Proteomes" id="UP000284842">
    <property type="component" value="Unassembled WGS sequence"/>
</dbReference>
<dbReference type="Gene3D" id="3.30.160.60">
    <property type="entry name" value="Classic Zinc Finger"/>
    <property type="match status" value="1"/>
</dbReference>
<evidence type="ECO:0000313" key="3">
    <source>
        <dbReference type="EMBL" id="PPQ66061.1"/>
    </source>
</evidence>
<dbReference type="InterPro" id="IPR013087">
    <property type="entry name" value="Znf_C2H2_type"/>
</dbReference>
<dbReference type="OrthoDB" id="6077919at2759"/>
<evidence type="ECO:0000256" key="1">
    <source>
        <dbReference type="PROSITE-ProRule" id="PRU00042"/>
    </source>
</evidence>
<dbReference type="PROSITE" id="PS00028">
    <property type="entry name" value="ZINC_FINGER_C2H2_1"/>
    <property type="match status" value="2"/>
</dbReference>
<keyword evidence="1" id="KW-0862">Zinc</keyword>
<dbReference type="InParanoid" id="A0A409VIH6"/>
<accession>A0A409VIH6</accession>
<keyword evidence="1" id="KW-0863">Zinc-finger</keyword>
<keyword evidence="4" id="KW-1185">Reference proteome</keyword>
<gene>
    <name evidence="3" type="ORF">CVT24_000243</name>
</gene>
<dbReference type="SUPFAM" id="SSF57667">
    <property type="entry name" value="beta-beta-alpha zinc fingers"/>
    <property type="match status" value="1"/>
</dbReference>
<sequence>MGLHNHRTRSTAKHPYYCSECRIEFDSESNHYQHRNSAIHLPAIKPCGLPGCDKKFIHTGAVVLHWEGGACPSGIDAVDTYRLALAYDYERKITVRNVDRMRANQPINEAMARRFTSHRGGYRCLDRNCGATFKVAYASMQHYNAEHVTSVFKCPNQTCSLNGQFPSLAALGQHLLSNACGARKMQDVRETWLGILNRIRLNYRSPGTRSQTSWDSNQVECTGYAEVLAY</sequence>
<organism evidence="3 4">
    <name type="scientific">Panaeolus cyanescens</name>
    <dbReference type="NCBI Taxonomy" id="181874"/>
    <lineage>
        <taxon>Eukaryota</taxon>
        <taxon>Fungi</taxon>
        <taxon>Dikarya</taxon>
        <taxon>Basidiomycota</taxon>
        <taxon>Agaricomycotina</taxon>
        <taxon>Agaricomycetes</taxon>
        <taxon>Agaricomycetidae</taxon>
        <taxon>Agaricales</taxon>
        <taxon>Agaricineae</taxon>
        <taxon>Galeropsidaceae</taxon>
        <taxon>Panaeolus</taxon>
    </lineage>
</organism>
<protein>
    <recommendedName>
        <fullName evidence="2">C2H2-type domain-containing protein</fullName>
    </recommendedName>
</protein>